<dbReference type="InterPro" id="IPR027417">
    <property type="entry name" value="P-loop_NTPase"/>
</dbReference>
<accession>A0A1H8WBH5</accession>
<dbReference type="SUPFAM" id="SSF52317">
    <property type="entry name" value="Class I glutamine amidotransferase-like"/>
    <property type="match status" value="1"/>
</dbReference>
<evidence type="ECO:0000313" key="7">
    <source>
        <dbReference type="EMBL" id="SEP24986.1"/>
    </source>
</evidence>
<feature type="active site" evidence="4">
    <location>
        <position position="435"/>
    </location>
</feature>
<dbReference type="Pfam" id="PF07685">
    <property type="entry name" value="GATase_3"/>
    <property type="match status" value="1"/>
</dbReference>
<dbReference type="InterPro" id="IPR047045">
    <property type="entry name" value="CobQ_N"/>
</dbReference>
<dbReference type="Gene3D" id="3.40.50.300">
    <property type="entry name" value="P-loop containing nucleotide triphosphate hydrolases"/>
    <property type="match status" value="1"/>
</dbReference>
<dbReference type="AlphaFoldDB" id="A0A1H8WBH5"/>
<dbReference type="SUPFAM" id="SSF52540">
    <property type="entry name" value="P-loop containing nucleoside triphosphate hydrolases"/>
    <property type="match status" value="1"/>
</dbReference>
<feature type="domain" description="CobB/CobQ-like glutamine amidotransferase" evidence="6">
    <location>
        <begin position="271"/>
        <end position="442"/>
    </location>
</feature>
<evidence type="ECO:0000259" key="6">
    <source>
        <dbReference type="Pfam" id="PF07685"/>
    </source>
</evidence>
<evidence type="ECO:0000256" key="2">
    <source>
        <dbReference type="ARBA" id="ARBA00022573"/>
    </source>
</evidence>
<dbReference type="GO" id="GO:0003824">
    <property type="term" value="F:catalytic activity"/>
    <property type="evidence" value="ECO:0007669"/>
    <property type="project" value="InterPro"/>
</dbReference>
<comment type="pathway">
    <text evidence="1 4">Cofactor biosynthesis; adenosylcobalamin biosynthesis.</text>
</comment>
<gene>
    <name evidence="4" type="primary">cobQ</name>
    <name evidence="7" type="ORF">SAMN05660991_04274</name>
</gene>
<dbReference type="InterPro" id="IPR004459">
    <property type="entry name" value="CobQ_synth"/>
</dbReference>
<protein>
    <recommendedName>
        <fullName evidence="4">Cobyric acid synthase</fullName>
    </recommendedName>
</protein>
<dbReference type="EMBL" id="FOEE01000018">
    <property type="protein sequence ID" value="SEP24986.1"/>
    <property type="molecule type" value="Genomic_DNA"/>
</dbReference>
<keyword evidence="3 4" id="KW-0315">Glutamine amidotransferase</keyword>
<dbReference type="CDD" id="cd01750">
    <property type="entry name" value="GATase1_CobQ"/>
    <property type="match status" value="1"/>
</dbReference>
<dbReference type="GO" id="GO:0009236">
    <property type="term" value="P:cobalamin biosynthetic process"/>
    <property type="evidence" value="ECO:0007669"/>
    <property type="project" value="UniProtKB-UniRule"/>
</dbReference>
<keyword evidence="8" id="KW-1185">Reference proteome</keyword>
<name>A0A1H8WBH5_9ACTN</name>
<dbReference type="CDD" id="cd05389">
    <property type="entry name" value="CobQ_N"/>
    <property type="match status" value="1"/>
</dbReference>
<dbReference type="PROSITE" id="PS51273">
    <property type="entry name" value="GATASE_TYPE_1"/>
    <property type="match status" value="1"/>
</dbReference>
<organism evidence="7 8">
    <name type="scientific">Trujillonella endophytica</name>
    <dbReference type="NCBI Taxonomy" id="673521"/>
    <lineage>
        <taxon>Bacteria</taxon>
        <taxon>Bacillati</taxon>
        <taxon>Actinomycetota</taxon>
        <taxon>Actinomycetes</taxon>
        <taxon>Geodermatophilales</taxon>
        <taxon>Geodermatophilaceae</taxon>
        <taxon>Trujillonella</taxon>
    </lineage>
</organism>
<evidence type="ECO:0000256" key="3">
    <source>
        <dbReference type="ARBA" id="ARBA00022962"/>
    </source>
</evidence>
<evidence type="ECO:0000259" key="5">
    <source>
        <dbReference type="Pfam" id="PF01656"/>
    </source>
</evidence>
<keyword evidence="2 4" id="KW-0169">Cobalamin biosynthesis</keyword>
<dbReference type="NCBIfam" id="TIGR00313">
    <property type="entry name" value="cobQ"/>
    <property type="match status" value="1"/>
</dbReference>
<dbReference type="HAMAP" id="MF_00028">
    <property type="entry name" value="CobQ"/>
    <property type="match status" value="1"/>
</dbReference>
<reference evidence="8" key="1">
    <citation type="submission" date="2016-10" db="EMBL/GenBank/DDBJ databases">
        <authorList>
            <person name="Varghese N."/>
            <person name="Submissions S."/>
        </authorList>
    </citation>
    <scope>NUCLEOTIDE SEQUENCE [LARGE SCALE GENOMIC DNA]</scope>
    <source>
        <strain evidence="8">DSM 45413</strain>
    </source>
</reference>
<proteinExistence type="inferred from homology"/>
<evidence type="ECO:0000256" key="1">
    <source>
        <dbReference type="ARBA" id="ARBA00004953"/>
    </source>
</evidence>
<evidence type="ECO:0000313" key="8">
    <source>
        <dbReference type="Proteomes" id="UP000198960"/>
    </source>
</evidence>
<comment type="similarity">
    <text evidence="4">Belongs to the CobB/CobQ family. CobQ subfamily.</text>
</comment>
<dbReference type="STRING" id="673521.SAMN05660991_04274"/>
<dbReference type="UniPathway" id="UPA00148"/>
<dbReference type="PANTHER" id="PTHR21343">
    <property type="entry name" value="DETHIOBIOTIN SYNTHETASE"/>
    <property type="match status" value="1"/>
</dbReference>
<dbReference type="Pfam" id="PF01656">
    <property type="entry name" value="CbiA"/>
    <property type="match status" value="1"/>
</dbReference>
<dbReference type="PROSITE" id="PS51274">
    <property type="entry name" value="GATASE_COBBQ"/>
    <property type="match status" value="1"/>
</dbReference>
<dbReference type="Proteomes" id="UP000198960">
    <property type="component" value="Unassembled WGS sequence"/>
</dbReference>
<evidence type="ECO:0000256" key="4">
    <source>
        <dbReference type="HAMAP-Rule" id="MF_00028"/>
    </source>
</evidence>
<dbReference type="PANTHER" id="PTHR21343:SF1">
    <property type="entry name" value="COBYRIC ACID SYNTHASE"/>
    <property type="match status" value="1"/>
</dbReference>
<dbReference type="InterPro" id="IPR033949">
    <property type="entry name" value="CobQ_GATase1"/>
</dbReference>
<comment type="function">
    <text evidence="4">Catalyzes amidations at positions B, D, E, and G on adenosylcobyrinic A,C-diamide. NH(2) groups are provided by glutamine, and one molecule of ATP is hydrogenolyzed for each amidation.</text>
</comment>
<feature type="active site" description="Nucleophile" evidence="4">
    <location>
        <position position="350"/>
    </location>
</feature>
<dbReference type="GO" id="GO:0015420">
    <property type="term" value="F:ABC-type vitamin B12 transporter activity"/>
    <property type="evidence" value="ECO:0007669"/>
    <property type="project" value="UniProtKB-UniRule"/>
</dbReference>
<sequence length="514" mass="53151">MGRSPRGGVTGPSPRGGALLVAGTTSDAGKSVVTAGICRWLARQGVSVAPFKAQNMSNNSMVTADGAEIGRAQVMQAAAARVEPEAAMNPVLLKPGGEDSSQVVVLGRPVADVTALSYRPMKAALLEQVLACLADLRSRFDVVVCEGAGSPTEINLRADDVANMGLATAAGLPVVVVGDIDRGGVFAALYGTVALMPPGDQRLVAGFLVNKFRGDVRLLTPGLDELARLTGRPTLGVLPWLPGAALDVEDSLGVPTGVSSAGPPHGEDVLRVSVARLPRLSNFTDLDALAAEPGVLVRYATRPEELADADLVVLPGTRSTVADLRWLHGSGLADAVLRRAAAGRPVLGICGGHQMLARTITDGVESRAGTVPGLGLLPTDVVFAAEKTLGRPVGTAFGRPVRGYEIHHGVVTVDESAERFLDGARAGSVWGTTWHGALEDDDFRRAFLTEVARAAGRRFVPAPGTSFAAVREARLDALGDLVAEHADTDALWRLVESGPPAGLPLLPPGGTGAR</sequence>
<dbReference type="NCBIfam" id="NF001989">
    <property type="entry name" value="PRK00784.1"/>
    <property type="match status" value="1"/>
</dbReference>
<dbReference type="Gene3D" id="3.40.50.880">
    <property type="match status" value="1"/>
</dbReference>
<dbReference type="InterPro" id="IPR002586">
    <property type="entry name" value="CobQ/CobB/MinD/ParA_Nub-bd_dom"/>
</dbReference>
<dbReference type="InterPro" id="IPR011698">
    <property type="entry name" value="GATase_3"/>
</dbReference>
<dbReference type="InterPro" id="IPR029062">
    <property type="entry name" value="Class_I_gatase-like"/>
</dbReference>
<feature type="domain" description="CobQ/CobB/MinD/ParA nucleotide binding" evidence="5">
    <location>
        <begin position="20"/>
        <end position="242"/>
    </location>
</feature>